<dbReference type="EMBL" id="QRVK01000034">
    <property type="protein sequence ID" value="RGS38923.1"/>
    <property type="molecule type" value="Genomic_DNA"/>
</dbReference>
<dbReference type="PANTHER" id="PTHR43685:SF2">
    <property type="entry name" value="GLYCOSYLTRANSFERASE 2-LIKE DOMAIN-CONTAINING PROTEIN"/>
    <property type="match status" value="1"/>
</dbReference>
<keyword evidence="2" id="KW-0808">Transferase</keyword>
<gene>
    <name evidence="2" type="ORF">DWX94_11155</name>
</gene>
<dbReference type="InterPro" id="IPR001173">
    <property type="entry name" value="Glyco_trans_2-like"/>
</dbReference>
<feature type="domain" description="Glycosyltransferase 2-like" evidence="1">
    <location>
        <begin position="7"/>
        <end position="131"/>
    </location>
</feature>
<dbReference type="GO" id="GO:0016740">
    <property type="term" value="F:transferase activity"/>
    <property type="evidence" value="ECO:0007669"/>
    <property type="project" value="UniProtKB-KW"/>
</dbReference>
<name>A0A3R5ZZF9_9FIRM</name>
<dbReference type="GeneID" id="92831654"/>
<dbReference type="InterPro" id="IPR050834">
    <property type="entry name" value="Glycosyltransf_2"/>
</dbReference>
<reference evidence="2 3" key="1">
    <citation type="submission" date="2018-08" db="EMBL/GenBank/DDBJ databases">
        <title>A genome reference for cultivated species of the human gut microbiota.</title>
        <authorList>
            <person name="Zou Y."/>
            <person name="Xue W."/>
            <person name="Luo G."/>
        </authorList>
    </citation>
    <scope>NUCLEOTIDE SEQUENCE [LARGE SCALE GENOMIC DNA]</scope>
    <source>
        <strain evidence="2 3">AF22-21</strain>
    </source>
</reference>
<dbReference type="SUPFAM" id="SSF53448">
    <property type="entry name" value="Nucleotide-diphospho-sugar transferases"/>
    <property type="match status" value="1"/>
</dbReference>
<sequence>MTNAKVSVVIPSYNSGGTIEEAIESVLAQDVPVEIIVIDDCSLDDTEHVLQKYKNDPRIRIIVNEKNLGVAASRNRGVKEAVCDRVAFLDSDDMWVDGKLVKQLKLMDETGTLICSTARELLTEDGNRTGKIIEVPDTVTYRELLKGNVINCSSVVADRNILMKYPMGNDDIHEDYICWLQILKECGQAVLINEPLLLYRVVKNSKSGSKLSSAKKTFAVYRKLGYGFFRSCLYFANYAVNGVKKYFL</sequence>
<evidence type="ECO:0000259" key="1">
    <source>
        <dbReference type="Pfam" id="PF00535"/>
    </source>
</evidence>
<proteinExistence type="predicted"/>
<evidence type="ECO:0000313" key="3">
    <source>
        <dbReference type="Proteomes" id="UP000283295"/>
    </source>
</evidence>
<dbReference type="PANTHER" id="PTHR43685">
    <property type="entry name" value="GLYCOSYLTRANSFERASE"/>
    <property type="match status" value="1"/>
</dbReference>
<dbReference type="Pfam" id="PF00535">
    <property type="entry name" value="Glycos_transf_2"/>
    <property type="match status" value="1"/>
</dbReference>
<dbReference type="InterPro" id="IPR029044">
    <property type="entry name" value="Nucleotide-diphossugar_trans"/>
</dbReference>
<dbReference type="Proteomes" id="UP000283295">
    <property type="component" value="Unassembled WGS sequence"/>
</dbReference>
<protein>
    <submittedName>
        <fullName evidence="2">Glycosyltransferase family 2 protein</fullName>
    </submittedName>
</protein>
<dbReference type="AlphaFoldDB" id="A0A3R5ZZF9"/>
<organism evidence="2 3">
    <name type="scientific">Coprococcus eutactus</name>
    <dbReference type="NCBI Taxonomy" id="33043"/>
    <lineage>
        <taxon>Bacteria</taxon>
        <taxon>Bacillati</taxon>
        <taxon>Bacillota</taxon>
        <taxon>Clostridia</taxon>
        <taxon>Lachnospirales</taxon>
        <taxon>Lachnospiraceae</taxon>
        <taxon>Coprococcus</taxon>
    </lineage>
</organism>
<dbReference type="Gene3D" id="3.90.550.10">
    <property type="entry name" value="Spore Coat Polysaccharide Biosynthesis Protein SpsA, Chain A"/>
    <property type="match status" value="1"/>
</dbReference>
<dbReference type="RefSeq" id="WP_004849751.1">
    <property type="nucleotide sequence ID" value="NZ_CP102278.1"/>
</dbReference>
<evidence type="ECO:0000313" key="2">
    <source>
        <dbReference type="EMBL" id="RGS38923.1"/>
    </source>
</evidence>
<comment type="caution">
    <text evidence="2">The sequence shown here is derived from an EMBL/GenBank/DDBJ whole genome shotgun (WGS) entry which is preliminary data.</text>
</comment>
<dbReference type="OrthoDB" id="9785185at2"/>
<accession>A0A3R5ZZF9</accession>
<dbReference type="CDD" id="cd00761">
    <property type="entry name" value="Glyco_tranf_GTA_type"/>
    <property type="match status" value="1"/>
</dbReference>